<protein>
    <submittedName>
        <fullName evidence="2">Uncharacterized protein</fullName>
    </submittedName>
</protein>
<name>A0A811RXX1_9POAL</name>
<comment type="caution">
    <text evidence="2">The sequence shown here is derived from an EMBL/GenBank/DDBJ whole genome shotgun (WGS) entry which is preliminary data.</text>
</comment>
<feature type="region of interest" description="Disordered" evidence="1">
    <location>
        <begin position="13"/>
        <end position="51"/>
    </location>
</feature>
<dbReference type="Proteomes" id="UP000604825">
    <property type="component" value="Unassembled WGS sequence"/>
</dbReference>
<accession>A0A811RXX1</accession>
<feature type="compositionally biased region" description="Low complexity" evidence="1">
    <location>
        <begin position="14"/>
        <end position="34"/>
    </location>
</feature>
<reference evidence="2" key="1">
    <citation type="submission" date="2020-10" db="EMBL/GenBank/DDBJ databases">
        <authorList>
            <person name="Han B."/>
            <person name="Lu T."/>
            <person name="Zhao Q."/>
            <person name="Huang X."/>
            <person name="Zhao Y."/>
        </authorList>
    </citation>
    <scope>NUCLEOTIDE SEQUENCE</scope>
</reference>
<sequence length="127" mass="13763">MVMRQCCGFKPSQATSAKTLTPSPTSPAAAAVPLPHRPRAPSRISGNGALPAATVPHPDMLAWRPLAAAHPQPAPAWSWCARICQRRMAGMNSSPFGVRATVAQTKDMACDVHNFLALRRWRRVILM</sequence>
<organism evidence="2 3">
    <name type="scientific">Miscanthus lutarioriparius</name>
    <dbReference type="NCBI Taxonomy" id="422564"/>
    <lineage>
        <taxon>Eukaryota</taxon>
        <taxon>Viridiplantae</taxon>
        <taxon>Streptophyta</taxon>
        <taxon>Embryophyta</taxon>
        <taxon>Tracheophyta</taxon>
        <taxon>Spermatophyta</taxon>
        <taxon>Magnoliopsida</taxon>
        <taxon>Liliopsida</taxon>
        <taxon>Poales</taxon>
        <taxon>Poaceae</taxon>
        <taxon>PACMAD clade</taxon>
        <taxon>Panicoideae</taxon>
        <taxon>Andropogonodae</taxon>
        <taxon>Andropogoneae</taxon>
        <taxon>Saccharinae</taxon>
        <taxon>Miscanthus</taxon>
    </lineage>
</organism>
<dbReference type="EMBL" id="CAJGYO010000017">
    <property type="protein sequence ID" value="CAD6334119.1"/>
    <property type="molecule type" value="Genomic_DNA"/>
</dbReference>
<proteinExistence type="predicted"/>
<evidence type="ECO:0000313" key="2">
    <source>
        <dbReference type="EMBL" id="CAD6334119.1"/>
    </source>
</evidence>
<keyword evidence="3" id="KW-1185">Reference proteome</keyword>
<evidence type="ECO:0000256" key="1">
    <source>
        <dbReference type="SAM" id="MobiDB-lite"/>
    </source>
</evidence>
<gene>
    <name evidence="2" type="ORF">NCGR_LOCUS58217</name>
</gene>
<dbReference type="AlphaFoldDB" id="A0A811RXX1"/>
<evidence type="ECO:0000313" key="3">
    <source>
        <dbReference type="Proteomes" id="UP000604825"/>
    </source>
</evidence>